<accession>A0AAD2FNH5</accession>
<dbReference type="InterPro" id="IPR026906">
    <property type="entry name" value="LRR_5"/>
</dbReference>
<organism evidence="2 3">
    <name type="scientific">Cylindrotheca closterium</name>
    <dbReference type="NCBI Taxonomy" id="2856"/>
    <lineage>
        <taxon>Eukaryota</taxon>
        <taxon>Sar</taxon>
        <taxon>Stramenopiles</taxon>
        <taxon>Ochrophyta</taxon>
        <taxon>Bacillariophyta</taxon>
        <taxon>Bacillariophyceae</taxon>
        <taxon>Bacillariophycidae</taxon>
        <taxon>Bacillariales</taxon>
        <taxon>Bacillariaceae</taxon>
        <taxon>Cylindrotheca</taxon>
    </lineage>
</organism>
<dbReference type="EMBL" id="CAKOGP040001725">
    <property type="protein sequence ID" value="CAJ1947261.1"/>
    <property type="molecule type" value="Genomic_DNA"/>
</dbReference>
<dbReference type="PANTHER" id="PTHR45661">
    <property type="entry name" value="SURFACE ANTIGEN"/>
    <property type="match status" value="1"/>
</dbReference>
<dbReference type="InterPro" id="IPR053139">
    <property type="entry name" value="Surface_bspA-like"/>
</dbReference>
<proteinExistence type="predicted"/>
<evidence type="ECO:0000313" key="2">
    <source>
        <dbReference type="EMBL" id="CAJ1947261.1"/>
    </source>
</evidence>
<keyword evidence="3" id="KW-1185">Reference proteome</keyword>
<dbReference type="InterPro" id="IPR032675">
    <property type="entry name" value="LRR_dom_sf"/>
</dbReference>
<dbReference type="Gene3D" id="3.80.10.10">
    <property type="entry name" value="Ribonuclease Inhibitor"/>
    <property type="match status" value="1"/>
</dbReference>
<name>A0AAD2FNH5_9STRA</name>
<reference evidence="2" key="1">
    <citation type="submission" date="2023-08" db="EMBL/GenBank/DDBJ databases">
        <authorList>
            <person name="Audoor S."/>
            <person name="Bilcke G."/>
        </authorList>
    </citation>
    <scope>NUCLEOTIDE SEQUENCE</scope>
</reference>
<evidence type="ECO:0000256" key="1">
    <source>
        <dbReference type="SAM" id="MobiDB-lite"/>
    </source>
</evidence>
<protein>
    <submittedName>
        <fullName evidence="2">Uncharacterized protein</fullName>
    </submittedName>
</protein>
<dbReference type="AlphaFoldDB" id="A0AAD2FNH5"/>
<dbReference type="PANTHER" id="PTHR45661:SF3">
    <property type="entry name" value="IG-LIKE DOMAIN-CONTAINING PROTEIN"/>
    <property type="match status" value="1"/>
</dbReference>
<feature type="region of interest" description="Disordered" evidence="1">
    <location>
        <begin position="347"/>
        <end position="371"/>
    </location>
</feature>
<gene>
    <name evidence="2" type="ORF">CYCCA115_LOCUS11058</name>
</gene>
<evidence type="ECO:0000313" key="3">
    <source>
        <dbReference type="Proteomes" id="UP001295423"/>
    </source>
</evidence>
<comment type="caution">
    <text evidence="2">The sequence shown here is derived from an EMBL/GenBank/DDBJ whole genome shotgun (WGS) entry which is preliminary data.</text>
</comment>
<dbReference type="Proteomes" id="UP001295423">
    <property type="component" value="Unassembled WGS sequence"/>
</dbReference>
<dbReference type="SUPFAM" id="SSF52058">
    <property type="entry name" value="L domain-like"/>
    <property type="match status" value="1"/>
</dbReference>
<dbReference type="Pfam" id="PF13306">
    <property type="entry name" value="LRR_5"/>
    <property type="match status" value="1"/>
</dbReference>
<sequence>MTPLDNSVFVYKGGNQKVPKNIFRATIDASARIIPSMAFKGCKLLTHVSFQNGLEEIQSFAFLDCVSLVEIKLAKTTKIVRCGAFANCVAARFVSLNEGLMELHTSSFKGCSMVQYLCLPSTLELLGKWAFAECQNLKEVAIHEGLTKIDDWVFEHCNNLQVIGIPNSVKIIGRKAIPNTCLIQERENAGIVWQHVFHCIEELERLDRPQEGASEEGAAATALLPTNAAAATTSSSTYDLAAAKKEIQGLNTDILEILDSNRKLQARTAMLSKGHESLKSDLNAMKRQHDATVEELWQASQDRDDLKQQVAAMQECLYVLKDGVELLAKQQSLQKTTDVLPPMMIGVEETSSSSSSLDTPTTKKRSRSECDETLQQVDSNVMGGIKRIFRGIIPWSAEPKAKKQDIGVGKKEDL</sequence>